<reference evidence="1 2" key="1">
    <citation type="submission" date="2019-06" db="EMBL/GenBank/DDBJ databases">
        <title>Sequencing the genomes of 1000 actinobacteria strains.</title>
        <authorList>
            <person name="Klenk H.-P."/>
        </authorList>
    </citation>
    <scope>NUCLEOTIDE SEQUENCE [LARGE SCALE GENOMIC DNA]</scope>
    <source>
        <strain evidence="1 2">DSM 46837</strain>
    </source>
</reference>
<evidence type="ECO:0000313" key="1">
    <source>
        <dbReference type="EMBL" id="TQN41568.1"/>
    </source>
</evidence>
<name>A0A543PBW6_9ACTN</name>
<keyword evidence="2" id="KW-1185">Reference proteome</keyword>
<proteinExistence type="predicted"/>
<protein>
    <submittedName>
        <fullName evidence="1">Uncharacterized protein</fullName>
    </submittedName>
</protein>
<comment type="caution">
    <text evidence="1">The sequence shown here is derived from an EMBL/GenBank/DDBJ whole genome shotgun (WGS) entry which is preliminary data.</text>
</comment>
<gene>
    <name evidence="1" type="ORF">FHU33_0937</name>
</gene>
<dbReference type="Proteomes" id="UP000319865">
    <property type="component" value="Unassembled WGS sequence"/>
</dbReference>
<sequence>MNLKKVVTWLVVAFVVFYVIQAPEHSAELVRSAGEALGDAASSLAQFVGSLV</sequence>
<organism evidence="1 2">
    <name type="scientific">Blastococcus colisei</name>
    <dbReference type="NCBI Taxonomy" id="1564162"/>
    <lineage>
        <taxon>Bacteria</taxon>
        <taxon>Bacillati</taxon>
        <taxon>Actinomycetota</taxon>
        <taxon>Actinomycetes</taxon>
        <taxon>Geodermatophilales</taxon>
        <taxon>Geodermatophilaceae</taxon>
        <taxon>Blastococcus</taxon>
    </lineage>
</organism>
<dbReference type="AlphaFoldDB" id="A0A543PBW6"/>
<dbReference type="EMBL" id="VFQE01000001">
    <property type="protein sequence ID" value="TQN41568.1"/>
    <property type="molecule type" value="Genomic_DNA"/>
</dbReference>
<accession>A0A543PBW6</accession>
<dbReference type="RefSeq" id="WP_170182319.1">
    <property type="nucleotide sequence ID" value="NZ_VFQE01000001.1"/>
</dbReference>
<evidence type="ECO:0000313" key="2">
    <source>
        <dbReference type="Proteomes" id="UP000319865"/>
    </source>
</evidence>